<dbReference type="CDD" id="cd07302">
    <property type="entry name" value="CHD"/>
    <property type="match status" value="1"/>
</dbReference>
<dbReference type="SMART" id="SM00044">
    <property type="entry name" value="CYCc"/>
    <property type="match status" value="1"/>
</dbReference>
<gene>
    <name evidence="2" type="ORF">QO012_001541</name>
</gene>
<dbReference type="Pfam" id="PF00211">
    <property type="entry name" value="Guanylate_cyc"/>
    <property type="match status" value="1"/>
</dbReference>
<name>A0ABU0HXH7_9HYPH</name>
<dbReference type="PROSITE" id="PS50125">
    <property type="entry name" value="GUANYLATE_CYCLASE_2"/>
    <property type="match status" value="1"/>
</dbReference>
<dbReference type="EC" id="4.6.1.1" evidence="2"/>
<accession>A0ABU0HXH7</accession>
<dbReference type="GO" id="GO:0004016">
    <property type="term" value="F:adenylate cyclase activity"/>
    <property type="evidence" value="ECO:0007669"/>
    <property type="project" value="UniProtKB-EC"/>
</dbReference>
<sequence>MTRSSQSSSEAVAQATGWLMGPGREAVDAAALLDGFSACLSGLGLPLARATTHAPTLHPSFRWVMRVWHPGTSSLALRRRHGIEGTPTFHGNTVEHVVETRTPLQCRLDGDGPLPFPVLGELRNEGLTDYLIAPLRAARGRMGAASWATARPGGFTPIEIETLLALVEPFSLLFEIKALDDMLGAVLSAYVGRDPARQILAGTVRRGDVRLMRAAMMLTDLRGFGELSDRQSPDHVVAALNRMFDAIVPAVEAEGGEVLKYIGDGLLAVFDADRDEAEARRAALRAAEAALDALATLRDGDRAAFEVGVALHVGEVAYGNIGGGDRVDFTAIGRDLNVLARVERLCKTYDTPLIATDTFLHGLAHALEPLGIVALRGFAERHALFGCRRTAPVEAPAV</sequence>
<evidence type="ECO:0000313" key="2">
    <source>
        <dbReference type="EMBL" id="MDQ0447050.1"/>
    </source>
</evidence>
<evidence type="ECO:0000259" key="1">
    <source>
        <dbReference type="PROSITE" id="PS50125"/>
    </source>
</evidence>
<dbReference type="Proteomes" id="UP001231124">
    <property type="component" value="Unassembled WGS sequence"/>
</dbReference>
<keyword evidence="2" id="KW-0456">Lyase</keyword>
<dbReference type="PANTHER" id="PTHR43081:SF11">
    <property type="entry name" value="BLR2264 PROTEIN"/>
    <property type="match status" value="1"/>
</dbReference>
<evidence type="ECO:0000313" key="3">
    <source>
        <dbReference type="Proteomes" id="UP001231124"/>
    </source>
</evidence>
<dbReference type="RefSeq" id="WP_307354105.1">
    <property type="nucleotide sequence ID" value="NZ_JAUSVP010000003.1"/>
</dbReference>
<proteinExistence type="predicted"/>
<keyword evidence="3" id="KW-1185">Reference proteome</keyword>
<reference evidence="2 3" key="1">
    <citation type="submission" date="2023-07" db="EMBL/GenBank/DDBJ databases">
        <title>Genomic Encyclopedia of Type Strains, Phase IV (KMG-IV): sequencing the most valuable type-strain genomes for metagenomic binning, comparative biology and taxonomic classification.</title>
        <authorList>
            <person name="Goeker M."/>
        </authorList>
    </citation>
    <scope>NUCLEOTIDE SEQUENCE [LARGE SCALE GENOMIC DNA]</scope>
    <source>
        <strain evidence="2 3">DSM 19013</strain>
    </source>
</reference>
<feature type="domain" description="Guanylate cyclase" evidence="1">
    <location>
        <begin position="215"/>
        <end position="343"/>
    </location>
</feature>
<dbReference type="SUPFAM" id="SSF55073">
    <property type="entry name" value="Nucleotide cyclase"/>
    <property type="match status" value="1"/>
</dbReference>
<dbReference type="InterPro" id="IPR029787">
    <property type="entry name" value="Nucleotide_cyclase"/>
</dbReference>
<dbReference type="PANTHER" id="PTHR43081">
    <property type="entry name" value="ADENYLATE CYCLASE, TERMINAL-DIFFERENTIATION SPECIFIC-RELATED"/>
    <property type="match status" value="1"/>
</dbReference>
<dbReference type="InterPro" id="IPR050697">
    <property type="entry name" value="Adenylyl/Guanylyl_Cyclase_3/4"/>
</dbReference>
<organism evidence="2 3">
    <name type="scientific">Methylobacterium aerolatum</name>
    <dbReference type="NCBI Taxonomy" id="418708"/>
    <lineage>
        <taxon>Bacteria</taxon>
        <taxon>Pseudomonadati</taxon>
        <taxon>Pseudomonadota</taxon>
        <taxon>Alphaproteobacteria</taxon>
        <taxon>Hyphomicrobiales</taxon>
        <taxon>Methylobacteriaceae</taxon>
        <taxon>Methylobacterium</taxon>
    </lineage>
</organism>
<dbReference type="InterPro" id="IPR001054">
    <property type="entry name" value="A/G_cyclase"/>
</dbReference>
<dbReference type="EMBL" id="JAUSVP010000003">
    <property type="protein sequence ID" value="MDQ0447050.1"/>
    <property type="molecule type" value="Genomic_DNA"/>
</dbReference>
<comment type="caution">
    <text evidence="2">The sequence shown here is derived from an EMBL/GenBank/DDBJ whole genome shotgun (WGS) entry which is preliminary data.</text>
</comment>
<dbReference type="Gene3D" id="3.30.70.1230">
    <property type="entry name" value="Nucleotide cyclase"/>
    <property type="match status" value="1"/>
</dbReference>
<protein>
    <submittedName>
        <fullName evidence="2">Adenylate cyclase</fullName>
        <ecNumber evidence="2">4.6.1.1</ecNumber>
    </submittedName>
</protein>